<keyword evidence="3" id="KW-1185">Reference proteome</keyword>
<accession>A0ABY0FCZ5</accession>
<organism evidence="2 3">
    <name type="scientific">Crenobacter cavernae</name>
    <dbReference type="NCBI Taxonomy" id="2290923"/>
    <lineage>
        <taxon>Bacteria</taxon>
        <taxon>Pseudomonadati</taxon>
        <taxon>Pseudomonadota</taxon>
        <taxon>Betaproteobacteria</taxon>
        <taxon>Neisseriales</taxon>
        <taxon>Neisseriaceae</taxon>
        <taxon>Crenobacter</taxon>
    </lineage>
</organism>
<keyword evidence="1" id="KW-0732">Signal</keyword>
<sequence>MSLRNLARLKLLLLALFCASPVLGSWVAYQARLPEQGRTVGTLLPTRPFAAASAGGWPQGKWVLAVVEHGECGTVCRGRLFATHQCQAAQGEAAERLRRVLLTPQGGAALDGVQRLSLGDAKVDDGVYLIDPLGNQVMFYADNALPTQVIREVARILKTNNGLG</sequence>
<evidence type="ECO:0000313" key="3">
    <source>
        <dbReference type="Proteomes" id="UP000290682"/>
    </source>
</evidence>
<comment type="caution">
    <text evidence="2">The sequence shown here is derived from an EMBL/GenBank/DDBJ whole genome shotgun (WGS) entry which is preliminary data.</text>
</comment>
<dbReference type="RefSeq" id="WP_129212610.1">
    <property type="nucleotide sequence ID" value="NZ_REGR01000005.1"/>
</dbReference>
<evidence type="ECO:0000256" key="1">
    <source>
        <dbReference type="SAM" id="SignalP"/>
    </source>
</evidence>
<gene>
    <name evidence="2" type="ORF">EBB06_07600</name>
</gene>
<feature type="signal peptide" evidence="1">
    <location>
        <begin position="1"/>
        <end position="24"/>
    </location>
</feature>
<name>A0ABY0FCZ5_9NEIS</name>
<evidence type="ECO:0008006" key="4">
    <source>
        <dbReference type="Google" id="ProtNLM"/>
    </source>
</evidence>
<evidence type="ECO:0000313" key="2">
    <source>
        <dbReference type="EMBL" id="RXZ44021.1"/>
    </source>
</evidence>
<proteinExistence type="predicted"/>
<protein>
    <recommendedName>
        <fullName evidence="4">Cytochrome C oxidase subunit I</fullName>
    </recommendedName>
</protein>
<dbReference type="Proteomes" id="UP000290682">
    <property type="component" value="Unassembled WGS sequence"/>
</dbReference>
<dbReference type="EMBL" id="REGR01000005">
    <property type="protein sequence ID" value="RXZ44021.1"/>
    <property type="molecule type" value="Genomic_DNA"/>
</dbReference>
<feature type="chain" id="PRO_5046996228" description="Cytochrome C oxidase subunit I" evidence="1">
    <location>
        <begin position="25"/>
        <end position="164"/>
    </location>
</feature>
<reference evidence="2 3" key="1">
    <citation type="submission" date="2018-10" db="EMBL/GenBank/DDBJ databases">
        <title>Draft genome of Fastidiocella sp. strain 375T, a bacterium isolated from a karstic cave dripping water.</title>
        <authorList>
            <person name="Coelho C."/>
            <person name="Verissimo A."/>
            <person name="Tiago I."/>
        </authorList>
    </citation>
    <scope>NUCLEOTIDE SEQUENCE [LARGE SCALE GENOMIC DNA]</scope>
    <source>
        <strain evidence="2 3">CAVE-375</strain>
    </source>
</reference>